<accession>A0A1H5TYC7</accession>
<gene>
    <name evidence="3" type="ORF">SAMN04488045_0787</name>
</gene>
<keyword evidence="4" id="KW-1185">Reference proteome</keyword>
<dbReference type="OrthoDB" id="5489603at2"/>
<organism evidence="3 4">
    <name type="scientific">Thalassococcus halodurans</name>
    <dbReference type="NCBI Taxonomy" id="373675"/>
    <lineage>
        <taxon>Bacteria</taxon>
        <taxon>Pseudomonadati</taxon>
        <taxon>Pseudomonadota</taxon>
        <taxon>Alphaproteobacteria</taxon>
        <taxon>Rhodobacterales</taxon>
        <taxon>Roseobacteraceae</taxon>
        <taxon>Thalassococcus</taxon>
    </lineage>
</organism>
<dbReference type="InterPro" id="IPR050570">
    <property type="entry name" value="Cell_wall_metabolism_enzyme"/>
</dbReference>
<proteinExistence type="predicted"/>
<dbReference type="CDD" id="cd12797">
    <property type="entry name" value="M23_peptidase"/>
    <property type="match status" value="1"/>
</dbReference>
<dbReference type="Gene3D" id="2.70.70.10">
    <property type="entry name" value="Glucose Permease (Domain IIA)"/>
    <property type="match status" value="1"/>
</dbReference>
<dbReference type="SUPFAM" id="SSF51261">
    <property type="entry name" value="Duplicated hybrid motif"/>
    <property type="match status" value="1"/>
</dbReference>
<evidence type="ECO:0000256" key="1">
    <source>
        <dbReference type="SAM" id="SignalP"/>
    </source>
</evidence>
<dbReference type="Proteomes" id="UP000236752">
    <property type="component" value="Unassembled WGS sequence"/>
</dbReference>
<feature type="domain" description="M23ase beta-sheet core" evidence="2">
    <location>
        <begin position="62"/>
        <end position="179"/>
    </location>
</feature>
<dbReference type="PANTHER" id="PTHR21666:SF270">
    <property type="entry name" value="MUREIN HYDROLASE ACTIVATOR ENVC"/>
    <property type="match status" value="1"/>
</dbReference>
<evidence type="ECO:0000259" key="2">
    <source>
        <dbReference type="Pfam" id="PF01551"/>
    </source>
</evidence>
<keyword evidence="1" id="KW-0732">Signal</keyword>
<dbReference type="EMBL" id="FNUZ01000001">
    <property type="protein sequence ID" value="SEF67835.1"/>
    <property type="molecule type" value="Genomic_DNA"/>
</dbReference>
<dbReference type="InterPro" id="IPR016047">
    <property type="entry name" value="M23ase_b-sheet_dom"/>
</dbReference>
<sequence length="319" mass="34309">MRATYVALICASAVPAMAEAPFLQLPLDCVYGETCVVEDYVDADPTDRQHDFTCGLKSRNGHRGTDFALMSDAKLADNVQVLAAADGIVQVTRDGVLDQPYTAAIAPQLKGKECGNAVRIGHPNGYQTLYCHLKKGSIAVQTGDAVTAGTPLGAVGMSGQSNFAHLHFTVLKDGQVVDPFSPTPKDTCGWDGETLWLTDLPYSTTGLFTASFTTWMPRMAHVQSGAARRVDATPQDDLLLYGFAFYAETGDQMTFEATGPNGPIFADTVTIDKGQTQLFRTFGRKAPDGGWMPGDYTGTVKLTRDGQVLAIRNAQIRIE</sequence>
<name>A0A1H5TYC7_9RHOB</name>
<dbReference type="GO" id="GO:0004222">
    <property type="term" value="F:metalloendopeptidase activity"/>
    <property type="evidence" value="ECO:0007669"/>
    <property type="project" value="TreeGrafter"/>
</dbReference>
<feature type="chain" id="PRO_5009285546" evidence="1">
    <location>
        <begin position="19"/>
        <end position="319"/>
    </location>
</feature>
<dbReference type="InterPro" id="IPR011055">
    <property type="entry name" value="Dup_hybrid_motif"/>
</dbReference>
<evidence type="ECO:0000313" key="3">
    <source>
        <dbReference type="EMBL" id="SEF67835.1"/>
    </source>
</evidence>
<reference evidence="3 4" key="1">
    <citation type="submission" date="2016-10" db="EMBL/GenBank/DDBJ databases">
        <authorList>
            <person name="de Groot N.N."/>
        </authorList>
    </citation>
    <scope>NUCLEOTIDE SEQUENCE [LARGE SCALE GENOMIC DNA]</scope>
    <source>
        <strain evidence="3 4">DSM 26915</strain>
    </source>
</reference>
<protein>
    <submittedName>
        <fullName evidence="3">Peptidase family M23</fullName>
    </submittedName>
</protein>
<dbReference type="AlphaFoldDB" id="A0A1H5TYC7"/>
<dbReference type="PANTHER" id="PTHR21666">
    <property type="entry name" value="PEPTIDASE-RELATED"/>
    <property type="match status" value="1"/>
</dbReference>
<dbReference type="RefSeq" id="WP_103909134.1">
    <property type="nucleotide sequence ID" value="NZ_FNUZ01000001.1"/>
</dbReference>
<dbReference type="Pfam" id="PF01551">
    <property type="entry name" value="Peptidase_M23"/>
    <property type="match status" value="1"/>
</dbReference>
<feature type="signal peptide" evidence="1">
    <location>
        <begin position="1"/>
        <end position="18"/>
    </location>
</feature>
<evidence type="ECO:0000313" key="4">
    <source>
        <dbReference type="Proteomes" id="UP000236752"/>
    </source>
</evidence>